<dbReference type="SUPFAM" id="SSF54695">
    <property type="entry name" value="POZ domain"/>
    <property type="match status" value="1"/>
</dbReference>
<dbReference type="Pfam" id="PF03931">
    <property type="entry name" value="Skp1_POZ"/>
    <property type="match status" value="1"/>
</dbReference>
<feature type="domain" description="SKP1 component POZ" evidence="6">
    <location>
        <begin position="9"/>
        <end position="67"/>
    </location>
</feature>
<dbReference type="GO" id="GO:0006511">
    <property type="term" value="P:ubiquitin-dependent protein catabolic process"/>
    <property type="evidence" value="ECO:0007669"/>
    <property type="project" value="InterPro"/>
</dbReference>
<dbReference type="UniPathway" id="UPA00143"/>
<dbReference type="RefSeq" id="XP_010918206.1">
    <property type="nucleotide sequence ID" value="XM_010919904.2"/>
</dbReference>
<feature type="domain" description="SKP1 component dimerisation" evidence="5">
    <location>
        <begin position="112"/>
        <end position="159"/>
    </location>
</feature>
<evidence type="ECO:0000256" key="4">
    <source>
        <dbReference type="PIRNR" id="PIRNR028729"/>
    </source>
</evidence>
<dbReference type="InterPro" id="IPR016072">
    <property type="entry name" value="Skp1_comp_dimer"/>
</dbReference>
<dbReference type="AlphaFoldDB" id="A0A6I9R0G2"/>
<evidence type="ECO:0000259" key="6">
    <source>
        <dbReference type="Pfam" id="PF03931"/>
    </source>
</evidence>
<sequence length="161" mass="18238">MASPAEIEKKIILRSSDGVEFEVEEPTARQSKLIGNMIDDGCGENTIPLFNVDAKTLDKVIEYCRKHAGTTSALGECHNTDKEIESWDATYIDVHQTILYYILLAANYLDIKGLLDLGCEQVASMISGKSEEEIRKTFNIKNDFTPEEEKEIRKENQWAFD</sequence>
<accession>A0A6I9R0G2</accession>
<organism evidence="7 8">
    <name type="scientific">Elaeis guineensis var. tenera</name>
    <name type="common">Oil palm</name>
    <dbReference type="NCBI Taxonomy" id="51953"/>
    <lineage>
        <taxon>Eukaryota</taxon>
        <taxon>Viridiplantae</taxon>
        <taxon>Streptophyta</taxon>
        <taxon>Embryophyta</taxon>
        <taxon>Tracheophyta</taxon>
        <taxon>Spermatophyta</taxon>
        <taxon>Magnoliopsida</taxon>
        <taxon>Liliopsida</taxon>
        <taxon>Arecaceae</taxon>
        <taxon>Arecoideae</taxon>
        <taxon>Cocoseae</taxon>
        <taxon>Elaeidinae</taxon>
        <taxon>Elaeis</taxon>
    </lineage>
</organism>
<gene>
    <name evidence="8" type="primary">LOC105042623</name>
</gene>
<evidence type="ECO:0000256" key="3">
    <source>
        <dbReference type="ARBA" id="ARBA00022786"/>
    </source>
</evidence>
<dbReference type="GO" id="GO:0009867">
    <property type="term" value="P:jasmonic acid mediated signaling pathway"/>
    <property type="evidence" value="ECO:0007669"/>
    <property type="project" value="UniProtKB-ARBA"/>
</dbReference>
<evidence type="ECO:0000256" key="1">
    <source>
        <dbReference type="ARBA" id="ARBA00004906"/>
    </source>
</evidence>
<name>A0A6I9R0G2_ELAGV</name>
<evidence type="ECO:0000256" key="2">
    <source>
        <dbReference type="ARBA" id="ARBA00009993"/>
    </source>
</evidence>
<dbReference type="PANTHER" id="PTHR11165">
    <property type="entry name" value="SKP1"/>
    <property type="match status" value="1"/>
</dbReference>
<evidence type="ECO:0000313" key="8">
    <source>
        <dbReference type="RefSeq" id="XP_010918206.1"/>
    </source>
</evidence>
<dbReference type="CDD" id="cd18322">
    <property type="entry name" value="BTB_POZ_SKP1"/>
    <property type="match status" value="1"/>
</dbReference>
<dbReference type="InterPro" id="IPR001232">
    <property type="entry name" value="SKP1-like"/>
</dbReference>
<dbReference type="InterPro" id="IPR016897">
    <property type="entry name" value="SKP1"/>
</dbReference>
<dbReference type="InterPro" id="IPR036296">
    <property type="entry name" value="SKP1-like_dim_sf"/>
</dbReference>
<reference evidence="8" key="1">
    <citation type="submission" date="2025-08" db="UniProtKB">
        <authorList>
            <consortium name="RefSeq"/>
        </authorList>
    </citation>
    <scope>IDENTIFICATION</scope>
</reference>
<evidence type="ECO:0000259" key="5">
    <source>
        <dbReference type="Pfam" id="PF01466"/>
    </source>
</evidence>
<dbReference type="Proteomes" id="UP000504607">
    <property type="component" value="Chromosome 4"/>
</dbReference>
<proteinExistence type="inferred from homology"/>
<comment type="pathway">
    <text evidence="1 4">Protein modification; protein ubiquitination.</text>
</comment>
<dbReference type="FunFam" id="3.30.710.10:FF:000026">
    <property type="entry name" value="E3 ubiquitin ligase complex SCF subunit"/>
    <property type="match status" value="1"/>
</dbReference>
<protein>
    <recommendedName>
        <fullName evidence="4">SKP1-like protein</fullName>
    </recommendedName>
</protein>
<keyword evidence="7" id="KW-1185">Reference proteome</keyword>
<comment type="subunit">
    <text evidence="4">Part of a SCF (SKP1-cullin-F-box) protein ligase complex.</text>
</comment>
<dbReference type="InterPro" id="IPR011333">
    <property type="entry name" value="SKP1/BTB/POZ_sf"/>
</dbReference>
<dbReference type="InterPro" id="IPR016073">
    <property type="entry name" value="Skp1_comp_POZ"/>
</dbReference>
<dbReference type="SMART" id="SM00512">
    <property type="entry name" value="Skp1"/>
    <property type="match status" value="1"/>
</dbReference>
<dbReference type="Pfam" id="PF01466">
    <property type="entry name" value="Skp1"/>
    <property type="match status" value="1"/>
</dbReference>
<dbReference type="InParanoid" id="A0A6I9R0G2"/>
<dbReference type="PIRSF" id="PIRSF028729">
    <property type="entry name" value="E3_ubiquit_lig_SCF_Skp"/>
    <property type="match status" value="1"/>
</dbReference>
<comment type="similarity">
    <text evidence="2 4">Belongs to the SKP1 family.</text>
</comment>
<comment type="function">
    <text evidence="4">Involved in ubiquitination and subsequent proteasomal degradation of target proteins. Together with CUL1, RBX1 and a F-box protein, it forms a SCF E3 ubiquitin ligase complex. The functional specificity of this complex depends on the type of F-box protein. In the SCF complex, it serves as an adapter that links the F-box protein to CUL1.</text>
</comment>
<dbReference type="SUPFAM" id="SSF81382">
    <property type="entry name" value="Skp1 dimerisation domain-like"/>
    <property type="match status" value="1"/>
</dbReference>
<keyword evidence="3 4" id="KW-0833">Ubl conjugation pathway</keyword>
<dbReference type="GO" id="GO:0016567">
    <property type="term" value="P:protein ubiquitination"/>
    <property type="evidence" value="ECO:0007669"/>
    <property type="project" value="UniProtKB-UniRule"/>
</dbReference>
<evidence type="ECO:0000313" key="7">
    <source>
        <dbReference type="Proteomes" id="UP000504607"/>
    </source>
</evidence>
<dbReference type="Gene3D" id="3.30.710.10">
    <property type="entry name" value="Potassium Channel Kv1.1, Chain A"/>
    <property type="match status" value="1"/>
</dbReference>
<dbReference type="OrthoDB" id="1903179at2759"/>